<accession>W7X5M4</accession>
<evidence type="ECO:0000313" key="3">
    <source>
        <dbReference type="Proteomes" id="UP000009168"/>
    </source>
</evidence>
<dbReference type="Proteomes" id="UP000009168">
    <property type="component" value="Unassembled WGS sequence"/>
</dbReference>
<dbReference type="EMBL" id="GG662429">
    <property type="protein sequence ID" value="EWS71658.1"/>
    <property type="molecule type" value="Genomic_DNA"/>
</dbReference>
<evidence type="ECO:0000259" key="1">
    <source>
        <dbReference type="Pfam" id="PF10075"/>
    </source>
</evidence>
<keyword evidence="3" id="KW-1185">Reference proteome</keyword>
<dbReference type="InParanoid" id="W7X5M4"/>
<proteinExistence type="predicted"/>
<evidence type="ECO:0000313" key="2">
    <source>
        <dbReference type="EMBL" id="EWS71658.1"/>
    </source>
</evidence>
<protein>
    <submittedName>
        <fullName evidence="2">COP9 signalosome, subunit CSN8</fullName>
    </submittedName>
</protein>
<dbReference type="Gene3D" id="1.25.40.990">
    <property type="match status" value="1"/>
</dbReference>
<name>W7X5M4_TETTS</name>
<reference evidence="3" key="1">
    <citation type="journal article" date="2006" name="PLoS Biol.">
        <title>Macronuclear genome sequence of the ciliate Tetrahymena thermophila, a model eukaryote.</title>
        <authorList>
            <person name="Eisen J.A."/>
            <person name="Coyne R.S."/>
            <person name="Wu M."/>
            <person name="Wu D."/>
            <person name="Thiagarajan M."/>
            <person name="Wortman J.R."/>
            <person name="Badger J.H."/>
            <person name="Ren Q."/>
            <person name="Amedeo P."/>
            <person name="Jones K.M."/>
            <person name="Tallon L.J."/>
            <person name="Delcher A.L."/>
            <person name="Salzberg S.L."/>
            <person name="Silva J.C."/>
            <person name="Haas B.J."/>
            <person name="Majoros W.H."/>
            <person name="Farzad M."/>
            <person name="Carlton J.M."/>
            <person name="Smith R.K. Jr."/>
            <person name="Garg J."/>
            <person name="Pearlman R.E."/>
            <person name="Karrer K.M."/>
            <person name="Sun L."/>
            <person name="Manning G."/>
            <person name="Elde N.C."/>
            <person name="Turkewitz A.P."/>
            <person name="Asai D.J."/>
            <person name="Wilkes D.E."/>
            <person name="Wang Y."/>
            <person name="Cai H."/>
            <person name="Collins K."/>
            <person name="Stewart B.A."/>
            <person name="Lee S.R."/>
            <person name="Wilamowska K."/>
            <person name="Weinberg Z."/>
            <person name="Ruzzo W.L."/>
            <person name="Wloga D."/>
            <person name="Gaertig J."/>
            <person name="Frankel J."/>
            <person name="Tsao C.-C."/>
            <person name="Gorovsky M.A."/>
            <person name="Keeling P.J."/>
            <person name="Waller R.F."/>
            <person name="Patron N.J."/>
            <person name="Cherry J.M."/>
            <person name="Stover N.A."/>
            <person name="Krieger C.J."/>
            <person name="del Toro C."/>
            <person name="Ryder H.F."/>
            <person name="Williamson S.C."/>
            <person name="Barbeau R.A."/>
            <person name="Hamilton E.P."/>
            <person name="Orias E."/>
        </authorList>
    </citation>
    <scope>NUCLEOTIDE SEQUENCE [LARGE SCALE GENOMIC DNA]</scope>
    <source>
        <strain evidence="3">SB210</strain>
    </source>
</reference>
<feature type="domain" description="CSN8/PSMD8/EIF3K" evidence="1">
    <location>
        <begin position="52"/>
        <end position="186"/>
    </location>
</feature>
<organism evidence="2 3">
    <name type="scientific">Tetrahymena thermophila (strain SB210)</name>
    <dbReference type="NCBI Taxonomy" id="312017"/>
    <lineage>
        <taxon>Eukaryota</taxon>
        <taxon>Sar</taxon>
        <taxon>Alveolata</taxon>
        <taxon>Ciliophora</taxon>
        <taxon>Intramacronucleata</taxon>
        <taxon>Oligohymenophorea</taxon>
        <taxon>Hymenostomatida</taxon>
        <taxon>Tetrahymenina</taxon>
        <taxon>Tetrahymenidae</taxon>
        <taxon>Tetrahymena</taxon>
    </lineage>
</organism>
<dbReference type="Pfam" id="PF10075">
    <property type="entry name" value="CSN8_PSD8_EIF3K"/>
    <property type="match status" value="1"/>
</dbReference>
<dbReference type="RefSeq" id="XP_012655818.1">
    <property type="nucleotide sequence ID" value="XM_012800364.1"/>
</dbReference>
<sequence>MSEHLGRSKEDYETLVVKEISKLPNNTQSIENIIKILEDLEENINITIEEHSVTLLQIQFLCYLISYDLENAKFFWARITNEKKQNQTLQEIHKILFVLWSGQQNAAFQLIAQVNSNVNNKSISSLLHMLHSAVFQKILKEITLNYANLSIKEFQNLLALNEQDTFKTIQKLNWKTDEQQFVYPDAKYLMDKEKFKQINEEQIDQITKLVSFLDSLQ</sequence>
<dbReference type="AlphaFoldDB" id="W7X5M4"/>
<dbReference type="KEGG" id="tet:TTHERM_000840039"/>
<dbReference type="GeneID" id="24440879"/>
<dbReference type="InterPro" id="IPR033464">
    <property type="entry name" value="CSN8_PSD8_EIF3K"/>
</dbReference>
<gene>
    <name evidence="2" type="ORF">TTHERM_000840039</name>
</gene>